<dbReference type="InterPro" id="IPR020084">
    <property type="entry name" value="NUDIX_hydrolase_CS"/>
</dbReference>
<evidence type="ECO:0000259" key="8">
    <source>
        <dbReference type="PROSITE" id="PS51462"/>
    </source>
</evidence>
<reference evidence="9 10" key="1">
    <citation type="submission" date="2024-06" db="EMBL/GenBank/DDBJ databases">
        <title>Sorghum-associated microbial communities from plants grown in Nebraska, USA.</title>
        <authorList>
            <person name="Schachtman D."/>
        </authorList>
    </citation>
    <scope>NUCLEOTIDE SEQUENCE [LARGE SCALE GENOMIC DNA]</scope>
    <source>
        <strain evidence="9 10">2709</strain>
    </source>
</reference>
<accession>A0ABV2QDY4</accession>
<keyword evidence="10" id="KW-1185">Reference proteome</keyword>
<dbReference type="InterPro" id="IPR045121">
    <property type="entry name" value="CoAse"/>
</dbReference>
<evidence type="ECO:0000256" key="3">
    <source>
        <dbReference type="ARBA" id="ARBA00022723"/>
    </source>
</evidence>
<evidence type="ECO:0000256" key="4">
    <source>
        <dbReference type="ARBA" id="ARBA00022801"/>
    </source>
</evidence>
<dbReference type="PRINTS" id="PR00502">
    <property type="entry name" value="NUDIXFAMILY"/>
</dbReference>
<evidence type="ECO:0000256" key="7">
    <source>
        <dbReference type="RuleBase" id="RU003476"/>
    </source>
</evidence>
<dbReference type="InterPro" id="IPR000086">
    <property type="entry name" value="NUDIX_hydrolase_dom"/>
</dbReference>
<protein>
    <submittedName>
        <fullName evidence="9">8-oxo-dGTP pyrophosphatase MutT (NUDIX family)</fullName>
    </submittedName>
</protein>
<dbReference type="Proteomes" id="UP001549320">
    <property type="component" value="Unassembled WGS sequence"/>
</dbReference>
<dbReference type="PANTHER" id="PTHR12992:SF11">
    <property type="entry name" value="MITOCHONDRIAL COENZYME A DIPHOSPHATASE NUDT8"/>
    <property type="match status" value="1"/>
</dbReference>
<dbReference type="RefSeq" id="WP_354447175.1">
    <property type="nucleotide sequence ID" value="NZ_JBEPSH010000009.1"/>
</dbReference>
<organism evidence="9 10">
    <name type="scientific">Ottowia thiooxydans</name>
    <dbReference type="NCBI Taxonomy" id="219182"/>
    <lineage>
        <taxon>Bacteria</taxon>
        <taxon>Pseudomonadati</taxon>
        <taxon>Pseudomonadota</taxon>
        <taxon>Betaproteobacteria</taxon>
        <taxon>Burkholderiales</taxon>
        <taxon>Comamonadaceae</taxon>
        <taxon>Ottowia</taxon>
    </lineage>
</organism>
<dbReference type="InterPro" id="IPR015797">
    <property type="entry name" value="NUDIX_hydrolase-like_dom_sf"/>
</dbReference>
<comment type="caution">
    <text evidence="9">The sequence shown here is derived from an EMBL/GenBank/DDBJ whole genome shotgun (WGS) entry which is preliminary data.</text>
</comment>
<dbReference type="Pfam" id="PF00293">
    <property type="entry name" value="NUDIX"/>
    <property type="match status" value="1"/>
</dbReference>
<keyword evidence="5" id="KW-0460">Magnesium</keyword>
<evidence type="ECO:0000256" key="6">
    <source>
        <dbReference type="ARBA" id="ARBA00023211"/>
    </source>
</evidence>
<keyword evidence="4 7" id="KW-0378">Hydrolase</keyword>
<evidence type="ECO:0000313" key="10">
    <source>
        <dbReference type="Proteomes" id="UP001549320"/>
    </source>
</evidence>
<dbReference type="CDD" id="cd03426">
    <property type="entry name" value="NUDIX_CoAse_Nudt7"/>
    <property type="match status" value="1"/>
</dbReference>
<proteinExistence type="inferred from homology"/>
<evidence type="ECO:0000256" key="5">
    <source>
        <dbReference type="ARBA" id="ARBA00022842"/>
    </source>
</evidence>
<name>A0ABV2QDY4_9BURK</name>
<dbReference type="EMBL" id="JBEPSH010000009">
    <property type="protein sequence ID" value="MET4579244.1"/>
    <property type="molecule type" value="Genomic_DNA"/>
</dbReference>
<dbReference type="InterPro" id="IPR020476">
    <property type="entry name" value="Nudix_hydrolase"/>
</dbReference>
<feature type="domain" description="Nudix hydrolase" evidence="8">
    <location>
        <begin position="29"/>
        <end position="178"/>
    </location>
</feature>
<dbReference type="SUPFAM" id="SSF55811">
    <property type="entry name" value="Nudix"/>
    <property type="match status" value="1"/>
</dbReference>
<dbReference type="PROSITE" id="PS51462">
    <property type="entry name" value="NUDIX"/>
    <property type="match status" value="1"/>
</dbReference>
<sequence length="220" mass="23667">MRVDAAFKAQISSALMHWERSVAEDARSRKRAAVALTILDEGWGADLGGIKNPTQQSESPAMLLTRRAAGLRKHAGQWALPGGAIDPGESAEEAALRELGEEVGLVLNPDRIVGKLDDFVSHSGFCITPVVVWAGITEGFTLNPAEVASAHRIPLTEFLRPDAPLLDSIEDSTHPVLRMPVGDGWIAAPTGAIIYQFVEACLRGRTTRVGHFAQPLFARS</sequence>
<evidence type="ECO:0000256" key="1">
    <source>
        <dbReference type="ARBA" id="ARBA00001936"/>
    </source>
</evidence>
<keyword evidence="6" id="KW-0464">Manganese</keyword>
<dbReference type="PANTHER" id="PTHR12992">
    <property type="entry name" value="NUDIX HYDROLASE"/>
    <property type="match status" value="1"/>
</dbReference>
<comment type="cofactor">
    <cofactor evidence="2">
        <name>Mg(2+)</name>
        <dbReference type="ChEBI" id="CHEBI:18420"/>
    </cofactor>
</comment>
<evidence type="ECO:0000256" key="2">
    <source>
        <dbReference type="ARBA" id="ARBA00001946"/>
    </source>
</evidence>
<comment type="similarity">
    <text evidence="7">Belongs to the Nudix hydrolase family.</text>
</comment>
<dbReference type="Gene3D" id="3.90.79.10">
    <property type="entry name" value="Nucleoside Triphosphate Pyrophosphohydrolase"/>
    <property type="match status" value="1"/>
</dbReference>
<keyword evidence="3" id="KW-0479">Metal-binding</keyword>
<dbReference type="PROSITE" id="PS00893">
    <property type="entry name" value="NUDIX_BOX"/>
    <property type="match status" value="1"/>
</dbReference>
<evidence type="ECO:0000313" key="9">
    <source>
        <dbReference type="EMBL" id="MET4579244.1"/>
    </source>
</evidence>
<comment type="cofactor">
    <cofactor evidence="1">
        <name>Mn(2+)</name>
        <dbReference type="ChEBI" id="CHEBI:29035"/>
    </cofactor>
</comment>
<gene>
    <name evidence="9" type="ORF">ABIE13_004372</name>
</gene>